<accession>A0A8H9MXY1</accession>
<sequence>MTQQVSVNSDGWTLISSGNTRGILENTAGVALKVRVETVGAVVSDAEKWGHNLTSNNVFTWERSTVGVDILARTVSGEGKVLVSAG</sequence>
<reference evidence="2" key="2">
    <citation type="submission" date="2019-12" db="EMBL/GenBank/DDBJ databases">
        <authorList>
            <consortium name="NCBI Pathogen Detection Project"/>
        </authorList>
    </citation>
    <scope>NUCLEOTIDE SEQUENCE</scope>
    <source>
        <strain evidence="2">1930</strain>
    </source>
</reference>
<organism evidence="2">
    <name type="scientific">Vibrio parahaemolyticus</name>
    <dbReference type="NCBI Taxonomy" id="670"/>
    <lineage>
        <taxon>Bacteria</taxon>
        <taxon>Pseudomonadati</taxon>
        <taxon>Pseudomonadota</taxon>
        <taxon>Gammaproteobacteria</taxon>
        <taxon>Vibrionales</taxon>
        <taxon>Vibrionaceae</taxon>
        <taxon>Vibrio</taxon>
    </lineage>
</organism>
<gene>
    <name evidence="1" type="ORF">I7278_17615</name>
    <name evidence="2" type="ORF">I7278_27675</name>
</gene>
<dbReference type="EMBL" id="DACQKT010000082">
    <property type="protein sequence ID" value="HAS6680541.1"/>
    <property type="molecule type" value="Genomic_DNA"/>
</dbReference>
<evidence type="ECO:0000313" key="1">
    <source>
        <dbReference type="EMBL" id="HAS6678623.1"/>
    </source>
</evidence>
<proteinExistence type="predicted"/>
<name>A0A8H9MXY1_VIBPH</name>
<protein>
    <submittedName>
        <fullName evidence="2">Uncharacterized protein</fullName>
    </submittedName>
</protein>
<dbReference type="AlphaFoldDB" id="A0A8H9MXY1"/>
<comment type="caution">
    <text evidence="2">The sequence shown here is derived from an EMBL/GenBank/DDBJ whole genome shotgun (WGS) entry which is preliminary data.</text>
</comment>
<dbReference type="EMBL" id="DACQKT010000009">
    <property type="protein sequence ID" value="HAS6678623.1"/>
    <property type="molecule type" value="Genomic_DNA"/>
</dbReference>
<reference evidence="2" key="1">
    <citation type="journal article" date="2018" name="Genome Biol.">
        <title>SKESA: strategic k-mer extension for scrupulous assemblies.</title>
        <authorList>
            <person name="Souvorov A."/>
            <person name="Agarwala R."/>
            <person name="Lipman D.J."/>
        </authorList>
    </citation>
    <scope>NUCLEOTIDE SEQUENCE</scope>
    <source>
        <strain evidence="2">1930</strain>
    </source>
</reference>
<evidence type="ECO:0000313" key="2">
    <source>
        <dbReference type="EMBL" id="HAS6680541.1"/>
    </source>
</evidence>
<dbReference type="Proteomes" id="UP000856022">
    <property type="component" value="Unassembled WGS sequence"/>
</dbReference>